<comment type="similarity">
    <text evidence="1">Belongs to the LytR/CpsA/Psr (LCP) family.</text>
</comment>
<keyword evidence="3" id="KW-0732">Signal</keyword>
<feature type="compositionally biased region" description="Low complexity" evidence="2">
    <location>
        <begin position="343"/>
        <end position="366"/>
    </location>
</feature>
<dbReference type="Pfam" id="PF03816">
    <property type="entry name" value="LytR_cpsA_psr"/>
    <property type="match status" value="1"/>
</dbReference>
<dbReference type="Proteomes" id="UP000293764">
    <property type="component" value="Unassembled WGS sequence"/>
</dbReference>
<protein>
    <submittedName>
        <fullName evidence="5">LytR family transcriptional regulator</fullName>
    </submittedName>
</protein>
<sequence length="391" mass="40031">MVFGTALAVTALLAFSVTGVATAYTKLQGNIQSADISDLLGDDRPAAAVTPDPNDPNAGRALNILLMGSDVRDGENAEIGGEVSGMRSDTTIVLHLSADRTRADLVSIPRDTLVDIPACERSDGTSSKAQKGQFNSAFSIGSESGEVSDAAACAWKTVEKNTNLLLDDFVVIDFAGFTRMVDALGGVPICVPNDMDSPKAGLHLTAGQQTLDGTTALAFARARTGTGVGDGSDTNRIGRQQELLAATVRAVQSKNLLTDVPELLQFLSAATSSITASPNLASIPNLSGLAFSLRGTASGSITFMTIPFATAPSDPNRVVMTDAADAIWANLAADQPITAVEEPAAETPAATPGATPDPAAPAVEPAPVEPTEPKEPGKDAITADDVTAVCG</sequence>
<evidence type="ECO:0000313" key="5">
    <source>
        <dbReference type="EMBL" id="RYV51403.1"/>
    </source>
</evidence>
<evidence type="ECO:0000256" key="2">
    <source>
        <dbReference type="SAM" id="MobiDB-lite"/>
    </source>
</evidence>
<dbReference type="InterPro" id="IPR050922">
    <property type="entry name" value="LytR/CpsA/Psr_CW_biosynth"/>
</dbReference>
<evidence type="ECO:0000256" key="3">
    <source>
        <dbReference type="SAM" id="SignalP"/>
    </source>
</evidence>
<feature type="chain" id="PRO_5020736482" evidence="3">
    <location>
        <begin position="24"/>
        <end position="391"/>
    </location>
</feature>
<gene>
    <name evidence="5" type="ORF">EUA98_08705</name>
</gene>
<feature type="signal peptide" evidence="3">
    <location>
        <begin position="1"/>
        <end position="23"/>
    </location>
</feature>
<dbReference type="NCBIfam" id="TIGR00350">
    <property type="entry name" value="lytR_cpsA_psr"/>
    <property type="match status" value="1"/>
</dbReference>
<dbReference type="OrthoDB" id="9782542at2"/>
<evidence type="ECO:0000259" key="4">
    <source>
        <dbReference type="Pfam" id="PF03816"/>
    </source>
</evidence>
<evidence type="ECO:0000313" key="6">
    <source>
        <dbReference type="Proteomes" id="UP000293764"/>
    </source>
</evidence>
<feature type="domain" description="Cell envelope-related transcriptional attenuator" evidence="4">
    <location>
        <begin position="87"/>
        <end position="252"/>
    </location>
</feature>
<comment type="caution">
    <text evidence="5">The sequence shown here is derived from an EMBL/GenBank/DDBJ whole genome shotgun (WGS) entry which is preliminary data.</text>
</comment>
<dbReference type="Gene3D" id="3.40.630.190">
    <property type="entry name" value="LCP protein"/>
    <property type="match status" value="1"/>
</dbReference>
<name>A0A4Q5N2E7_9MICO</name>
<organism evidence="5 6">
    <name type="scientific">Pengzhenrongella frigida</name>
    <dbReference type="NCBI Taxonomy" id="1259133"/>
    <lineage>
        <taxon>Bacteria</taxon>
        <taxon>Bacillati</taxon>
        <taxon>Actinomycetota</taxon>
        <taxon>Actinomycetes</taxon>
        <taxon>Micrococcales</taxon>
        <taxon>Pengzhenrongella</taxon>
    </lineage>
</organism>
<keyword evidence="6" id="KW-1185">Reference proteome</keyword>
<accession>A0A4Q5N2E7</accession>
<proteinExistence type="inferred from homology"/>
<dbReference type="EMBL" id="SDWW01000017">
    <property type="protein sequence ID" value="RYV51403.1"/>
    <property type="molecule type" value="Genomic_DNA"/>
</dbReference>
<dbReference type="PANTHER" id="PTHR33392:SF6">
    <property type="entry name" value="POLYISOPRENYL-TEICHOIC ACID--PEPTIDOGLYCAN TEICHOIC ACID TRANSFERASE TAGU"/>
    <property type="match status" value="1"/>
</dbReference>
<feature type="region of interest" description="Disordered" evidence="2">
    <location>
        <begin position="343"/>
        <end position="391"/>
    </location>
</feature>
<evidence type="ECO:0000256" key="1">
    <source>
        <dbReference type="ARBA" id="ARBA00006068"/>
    </source>
</evidence>
<dbReference type="AlphaFoldDB" id="A0A4Q5N2E7"/>
<reference evidence="5 6" key="1">
    <citation type="submission" date="2019-01" db="EMBL/GenBank/DDBJ databases">
        <title>Novel species of Cellulomonas.</title>
        <authorList>
            <person name="Liu Q."/>
            <person name="Xin Y.-H."/>
        </authorList>
    </citation>
    <scope>NUCLEOTIDE SEQUENCE [LARGE SCALE GENOMIC DNA]</scope>
    <source>
        <strain evidence="5 6">HLT2-17</strain>
    </source>
</reference>
<dbReference type="InterPro" id="IPR004474">
    <property type="entry name" value="LytR_CpsA_psr"/>
</dbReference>
<dbReference type="PANTHER" id="PTHR33392">
    <property type="entry name" value="POLYISOPRENYL-TEICHOIC ACID--PEPTIDOGLYCAN TEICHOIC ACID TRANSFERASE TAGU"/>
    <property type="match status" value="1"/>
</dbReference>